<protein>
    <recommendedName>
        <fullName evidence="5">Integrase, catalytic region, zinc finger, CCHC-type, peptidase aspartic, catalytic</fullName>
    </recommendedName>
</protein>
<gene>
    <name evidence="3" type="ORF">Tco_0750577</name>
</gene>
<evidence type="ECO:0000313" key="4">
    <source>
        <dbReference type="Proteomes" id="UP001151760"/>
    </source>
</evidence>
<proteinExistence type="predicted"/>
<feature type="compositionally biased region" description="Polar residues" evidence="1">
    <location>
        <begin position="575"/>
        <end position="604"/>
    </location>
</feature>
<evidence type="ECO:0000256" key="2">
    <source>
        <dbReference type="SAM" id="SignalP"/>
    </source>
</evidence>
<comment type="caution">
    <text evidence="3">The sequence shown here is derived from an EMBL/GenBank/DDBJ whole genome shotgun (WGS) entry which is preliminary data.</text>
</comment>
<feature type="signal peptide" evidence="2">
    <location>
        <begin position="1"/>
        <end position="17"/>
    </location>
</feature>
<accession>A0ABQ4Z2Q4</accession>
<reference evidence="3" key="2">
    <citation type="submission" date="2022-01" db="EMBL/GenBank/DDBJ databases">
        <authorList>
            <person name="Yamashiro T."/>
            <person name="Shiraishi A."/>
            <person name="Satake H."/>
            <person name="Nakayama K."/>
        </authorList>
    </citation>
    <scope>NUCLEOTIDE SEQUENCE</scope>
</reference>
<dbReference type="Proteomes" id="UP001151760">
    <property type="component" value="Unassembled WGS sequence"/>
</dbReference>
<sequence>MDGMILITLKMVPLILATIKENGVTRPIKYSELTYADAIQADCDIKATNIILQGLPPEERECKLYDEFDKFAYKKGETLYSGLIVPVFKQGDDPINAINHMMSFLTAVVTSRYPTTNNQLGNSPNPRKQATINDGRVTLQPIQGRKNSFATGINDTLTADLERYKEQVKVLKEGQNVDLKSKDNVSDSCEQSLEPKLYAGNVIKNTSAIVILDTKETLMLAEESHSKMLLKQQDPMESMNSSVSCPSCRPTKVEVPKELPKVSMVNTSLKKLKHHLAGFDVVVKERTMTTAITEGSWGFEHTKAYFRDEIIPFVKALKDIFNTFDQYLIDELTEVQNVFHQMEQAMEKHSLESKKFEVKMNQVLNENERLLEQVISKDIGNIIVNSSMDNASVNMHKCKKCLKLETELLNKKDFIKKETYDKLFRSLQEKALATTALKDELMKPKGKSLVDNDVSNHPSDPDMHQVNMEPITPKLLNKRSAHSAYIKNTQEEAVVLRDLVDHIKAHYPLDPALESAYKYTKLIQELLSKISKTYPSINNSGEQLVIVTPKNKDKRVRFTESVTYSGNTIMKSASHSNLVSNKPMLSSTRVKQSTSASGSQPSGNTKKDKIQQTPSSTLKNKVEAHPWKVKSSLKNKDRVVAPKGTAHVQHSKLNANYKLKCVKCNGCMLSDNHDLCVLDFINNVNAHTKSRFVKKNSKRKVWKPTGKVFTNIGYIWRPTGRTFTIVGNACPLTRITTTTEVPLRKPIALDNDTPKPTVTLVYSRKPRKSKTNVPVSNPKILQSVSANKKEPSKSWGSINSDVPSSSLDACRSFKLSSGIWTPANIRISLQSFVGLPGQERSHKLKEILEVLVWILGPKSVERASVLHQPDGVRSKRYHVVPYGEASNGIPVALVARFGVVS</sequence>
<dbReference type="EMBL" id="BQNB010010945">
    <property type="protein sequence ID" value="GJS84036.1"/>
    <property type="molecule type" value="Genomic_DNA"/>
</dbReference>
<reference evidence="3" key="1">
    <citation type="journal article" date="2022" name="Int. J. Mol. Sci.">
        <title>Draft Genome of Tanacetum Coccineum: Genomic Comparison of Closely Related Tanacetum-Family Plants.</title>
        <authorList>
            <person name="Yamashiro T."/>
            <person name="Shiraishi A."/>
            <person name="Nakayama K."/>
            <person name="Satake H."/>
        </authorList>
    </citation>
    <scope>NUCLEOTIDE SEQUENCE</scope>
</reference>
<keyword evidence="2" id="KW-0732">Signal</keyword>
<evidence type="ECO:0000256" key="1">
    <source>
        <dbReference type="SAM" id="MobiDB-lite"/>
    </source>
</evidence>
<organism evidence="3 4">
    <name type="scientific">Tanacetum coccineum</name>
    <dbReference type="NCBI Taxonomy" id="301880"/>
    <lineage>
        <taxon>Eukaryota</taxon>
        <taxon>Viridiplantae</taxon>
        <taxon>Streptophyta</taxon>
        <taxon>Embryophyta</taxon>
        <taxon>Tracheophyta</taxon>
        <taxon>Spermatophyta</taxon>
        <taxon>Magnoliopsida</taxon>
        <taxon>eudicotyledons</taxon>
        <taxon>Gunneridae</taxon>
        <taxon>Pentapetalae</taxon>
        <taxon>asterids</taxon>
        <taxon>campanulids</taxon>
        <taxon>Asterales</taxon>
        <taxon>Asteraceae</taxon>
        <taxon>Asteroideae</taxon>
        <taxon>Anthemideae</taxon>
        <taxon>Anthemidinae</taxon>
        <taxon>Tanacetum</taxon>
    </lineage>
</organism>
<feature type="region of interest" description="Disordered" evidence="1">
    <location>
        <begin position="575"/>
        <end position="624"/>
    </location>
</feature>
<evidence type="ECO:0008006" key="5">
    <source>
        <dbReference type="Google" id="ProtNLM"/>
    </source>
</evidence>
<evidence type="ECO:0000313" key="3">
    <source>
        <dbReference type="EMBL" id="GJS84036.1"/>
    </source>
</evidence>
<keyword evidence="4" id="KW-1185">Reference proteome</keyword>
<name>A0ABQ4Z2Q4_9ASTR</name>
<feature type="chain" id="PRO_5046732296" description="Integrase, catalytic region, zinc finger, CCHC-type, peptidase aspartic, catalytic" evidence="2">
    <location>
        <begin position="18"/>
        <end position="901"/>
    </location>
</feature>